<organism evidence="3 4">
    <name type="scientific">Pseudoalteromonas piscicida</name>
    <dbReference type="NCBI Taxonomy" id="43662"/>
    <lineage>
        <taxon>Bacteria</taxon>
        <taxon>Pseudomonadati</taxon>
        <taxon>Pseudomonadota</taxon>
        <taxon>Gammaproteobacteria</taxon>
        <taxon>Alteromonadales</taxon>
        <taxon>Pseudoalteromonadaceae</taxon>
        <taxon>Pseudoalteromonas</taxon>
    </lineage>
</organism>
<dbReference type="OrthoDB" id="9798046at2"/>
<dbReference type="PANTHER" id="PTHR33755">
    <property type="entry name" value="TOXIN PARE1-RELATED"/>
    <property type="match status" value="1"/>
</dbReference>
<comment type="similarity">
    <text evidence="1">Belongs to the RelE toxin family.</text>
</comment>
<dbReference type="Proteomes" id="UP000228621">
    <property type="component" value="Unassembled WGS sequence"/>
</dbReference>
<keyword evidence="2" id="KW-1277">Toxin-antitoxin system</keyword>
<dbReference type="InterPro" id="IPR007712">
    <property type="entry name" value="RelE/ParE_toxin"/>
</dbReference>
<dbReference type="Pfam" id="PF05016">
    <property type="entry name" value="ParE_toxin"/>
    <property type="match status" value="1"/>
</dbReference>
<evidence type="ECO:0000256" key="1">
    <source>
        <dbReference type="ARBA" id="ARBA00006226"/>
    </source>
</evidence>
<dbReference type="RefSeq" id="WP_099640223.1">
    <property type="nucleotide sequence ID" value="NZ_NKHF01000003.1"/>
</dbReference>
<evidence type="ECO:0000313" key="3">
    <source>
        <dbReference type="EMBL" id="PCK33677.1"/>
    </source>
</evidence>
<proteinExistence type="inferred from homology"/>
<evidence type="ECO:0000313" key="4">
    <source>
        <dbReference type="Proteomes" id="UP000228621"/>
    </source>
</evidence>
<sequence length="104" mass="12262">MVKVLLTRKAKTDLEAIECFIAEDNPARARSFCEEFLHRAVENLATFPCSHPLYNKEKNIRRFVYRDYNLYYQYDTSKDSVYILHILHASVFQNMIIGATKQPK</sequence>
<gene>
    <name evidence="3" type="ORF">CEX98_00690</name>
</gene>
<dbReference type="Gene3D" id="3.30.2310.20">
    <property type="entry name" value="RelE-like"/>
    <property type="match status" value="1"/>
</dbReference>
<dbReference type="AlphaFoldDB" id="A0A2A5JWF4"/>
<comment type="caution">
    <text evidence="3">The sequence shown here is derived from an EMBL/GenBank/DDBJ whole genome shotgun (WGS) entry which is preliminary data.</text>
</comment>
<dbReference type="EMBL" id="NKHF01000003">
    <property type="protein sequence ID" value="PCK33677.1"/>
    <property type="molecule type" value="Genomic_DNA"/>
</dbReference>
<evidence type="ECO:0000256" key="2">
    <source>
        <dbReference type="ARBA" id="ARBA00022649"/>
    </source>
</evidence>
<dbReference type="PANTHER" id="PTHR33755:SF6">
    <property type="entry name" value="PLASMID STABILIZATION SYSTEM PROTEIN"/>
    <property type="match status" value="1"/>
</dbReference>
<dbReference type="InterPro" id="IPR035093">
    <property type="entry name" value="RelE/ParE_toxin_dom_sf"/>
</dbReference>
<protein>
    <submittedName>
        <fullName evidence="3">Plasmid stabilization protein</fullName>
    </submittedName>
</protein>
<accession>A0A2A5JWF4</accession>
<reference evidence="4" key="1">
    <citation type="journal article" date="2019" name="Genome Announc.">
        <title>Draft Genome Sequence of Pseudoalteromonas piscicida Strain 36Y ROTHPW, an Hypersaline Seawater Isolate from the South Coast of Sonora, Mexico.</title>
        <authorList>
            <person name="Sanchez-Diaz R."/>
            <person name="Molina-Garza Z.J."/>
            <person name="Cruz-Suarez L.E."/>
            <person name="Selvin J."/>
            <person name="Kiran G.S."/>
            <person name="Ibarra-Gamez J.C."/>
            <person name="Gomez-Gil B."/>
            <person name="Galaviz-Silva L."/>
        </authorList>
    </citation>
    <scope>NUCLEOTIDE SEQUENCE [LARGE SCALE GENOMIC DNA]</scope>
    <source>
        <strain evidence="4">36Y_RITHPW</strain>
    </source>
</reference>
<dbReference type="InterPro" id="IPR051803">
    <property type="entry name" value="TA_system_RelE-like_toxin"/>
</dbReference>
<name>A0A2A5JWF4_PSEO7</name>
<keyword evidence="4" id="KW-1185">Reference proteome</keyword>
<dbReference type="SUPFAM" id="SSF143011">
    <property type="entry name" value="RelE-like"/>
    <property type="match status" value="1"/>
</dbReference>